<reference evidence="2 3" key="1">
    <citation type="submission" date="2024-04" db="EMBL/GenBank/DDBJ databases">
        <title>Bacillus oryzaecorticis sp. nov., a moderately halophilic bacterium isolated from rice husks.</title>
        <authorList>
            <person name="Zhu H.-S."/>
        </authorList>
    </citation>
    <scope>NUCLEOTIDE SEQUENCE [LARGE SCALE GENOMIC DNA]</scope>
    <source>
        <strain evidence="2 3">ZC255</strain>
    </source>
</reference>
<dbReference type="RefSeq" id="WP_341980178.1">
    <property type="nucleotide sequence ID" value="NZ_JBBYAF010000003.1"/>
</dbReference>
<comment type="caution">
    <text evidence="2">The sequence shown here is derived from an EMBL/GenBank/DDBJ whole genome shotgun (WGS) entry which is preliminary data.</text>
</comment>
<sequence length="48" mass="5466">MDDKKKTSRDINKYSTSDIGNKNDRHNDNAKAAAALKQDYPRINTDNL</sequence>
<dbReference type="Proteomes" id="UP001389717">
    <property type="component" value="Unassembled WGS sequence"/>
</dbReference>
<feature type="compositionally biased region" description="Basic and acidic residues" evidence="1">
    <location>
        <begin position="1"/>
        <end position="12"/>
    </location>
</feature>
<evidence type="ECO:0000313" key="3">
    <source>
        <dbReference type="Proteomes" id="UP001389717"/>
    </source>
</evidence>
<dbReference type="EMBL" id="JBBYAF010000003">
    <property type="protein sequence ID" value="MEL3971198.1"/>
    <property type="molecule type" value="Genomic_DNA"/>
</dbReference>
<evidence type="ECO:0000313" key="2">
    <source>
        <dbReference type="EMBL" id="MEL3971198.1"/>
    </source>
</evidence>
<protein>
    <submittedName>
        <fullName evidence="2">Uncharacterized protein</fullName>
    </submittedName>
</protein>
<accession>A0ABU9K658</accession>
<organism evidence="2 3">
    <name type="scientific">Rossellomorea oryzaecorticis</name>
    <dbReference type="NCBI Taxonomy" id="1396505"/>
    <lineage>
        <taxon>Bacteria</taxon>
        <taxon>Bacillati</taxon>
        <taxon>Bacillota</taxon>
        <taxon>Bacilli</taxon>
        <taxon>Bacillales</taxon>
        <taxon>Bacillaceae</taxon>
        <taxon>Rossellomorea</taxon>
    </lineage>
</organism>
<name>A0ABU9K658_9BACI</name>
<feature type="region of interest" description="Disordered" evidence="1">
    <location>
        <begin position="1"/>
        <end position="48"/>
    </location>
</feature>
<evidence type="ECO:0000256" key="1">
    <source>
        <dbReference type="SAM" id="MobiDB-lite"/>
    </source>
</evidence>
<keyword evidence="3" id="KW-1185">Reference proteome</keyword>
<proteinExistence type="predicted"/>
<gene>
    <name evidence="2" type="ORF">AAEO50_02810</name>
</gene>